<dbReference type="InterPro" id="IPR050536">
    <property type="entry name" value="DtxR_MntR_Metal-Reg"/>
</dbReference>
<dbReference type="Gene3D" id="1.10.10.10">
    <property type="entry name" value="Winged helix-like DNA-binding domain superfamily/Winged helix DNA-binding domain"/>
    <property type="match status" value="1"/>
</dbReference>
<dbReference type="InterPro" id="IPR036390">
    <property type="entry name" value="WH_DNA-bd_sf"/>
</dbReference>
<dbReference type="InterPro" id="IPR007167">
    <property type="entry name" value="Fe-transptr_FeoA-like"/>
</dbReference>
<comment type="caution">
    <text evidence="3">The sequence shown here is derived from an EMBL/GenBank/DDBJ whole genome shotgun (WGS) entry which is preliminary data.</text>
</comment>
<dbReference type="InterPro" id="IPR036421">
    <property type="entry name" value="Fe_dep_repressor_sf"/>
</dbReference>
<dbReference type="PANTHER" id="PTHR33238">
    <property type="entry name" value="IRON (METAL) DEPENDENT REPRESSOR, DTXR FAMILY"/>
    <property type="match status" value="1"/>
</dbReference>
<evidence type="ECO:0000313" key="4">
    <source>
        <dbReference type="Proteomes" id="UP001524383"/>
    </source>
</evidence>
<reference evidence="3 4" key="1">
    <citation type="submission" date="2019-08" db="EMBL/GenBank/DDBJ databases">
        <authorList>
            <person name="Chen S.-C."/>
            <person name="Lai M.-C."/>
            <person name="You Y.-T."/>
        </authorList>
    </citation>
    <scope>NUCLEOTIDE SEQUENCE [LARGE SCALE GENOMIC DNA]</scope>
    <source>
        <strain evidence="3 4">P2F9704a</strain>
    </source>
</reference>
<dbReference type="SMART" id="SM00529">
    <property type="entry name" value="HTH_DTXR"/>
    <property type="match status" value="1"/>
</dbReference>
<dbReference type="InterPro" id="IPR008988">
    <property type="entry name" value="Transcriptional_repressor_C"/>
</dbReference>
<keyword evidence="1" id="KW-0408">Iron</keyword>
<dbReference type="RefSeq" id="WP_255332821.1">
    <property type="nucleotide sequence ID" value="NZ_VOTZ01000015.1"/>
</dbReference>
<evidence type="ECO:0000256" key="1">
    <source>
        <dbReference type="ARBA" id="ARBA00023004"/>
    </source>
</evidence>
<gene>
    <name evidence="3" type="ORF">FTO68_07720</name>
</gene>
<dbReference type="Gene3D" id="2.30.30.90">
    <property type="match status" value="1"/>
</dbReference>
<dbReference type="SMART" id="SM00899">
    <property type="entry name" value="FeoA"/>
    <property type="match status" value="1"/>
</dbReference>
<dbReference type="SUPFAM" id="SSF46785">
    <property type="entry name" value="Winged helix' DNA-binding domain"/>
    <property type="match status" value="1"/>
</dbReference>
<dbReference type="Pfam" id="PF02742">
    <property type="entry name" value="Fe_dep_repr_C"/>
    <property type="match status" value="1"/>
</dbReference>
<dbReference type="PANTHER" id="PTHR33238:SF7">
    <property type="entry name" value="IRON-DEPENDENT TRANSCRIPTIONAL REGULATOR"/>
    <property type="match status" value="1"/>
</dbReference>
<dbReference type="EMBL" id="VOTZ01000015">
    <property type="protein sequence ID" value="MCQ1538868.1"/>
    <property type="molecule type" value="Genomic_DNA"/>
</dbReference>
<sequence>MQTSLEEDILEDILAIQKDGDTPTLEKIASRLSLPVETILPALERCRDSGLISSNSPSLWTLTKEGRKTAEVIARRHAVLACFLTEKLGLEAEAASREACLLEHDISEETIDALDSFMQSPDRQCRGHGRRHCAHYSESAPLINFSEGETLIVTFVRCPGRHRRLIDLGVIEGEPIIIRRKLHNEAVVISVKGCDIALSPEIASEINARRRI</sequence>
<organism evidence="3 4">
    <name type="scientific">Methanocalculus taiwanensis</name>
    <dbReference type="NCBI Taxonomy" id="106207"/>
    <lineage>
        <taxon>Archaea</taxon>
        <taxon>Methanobacteriati</taxon>
        <taxon>Methanobacteriota</taxon>
        <taxon>Stenosarchaea group</taxon>
        <taxon>Methanomicrobia</taxon>
        <taxon>Methanomicrobiales</taxon>
        <taxon>Methanocalculaceae</taxon>
        <taxon>Methanocalculus</taxon>
    </lineage>
</organism>
<feature type="domain" description="Ferrous iron transporter FeoA-like" evidence="2">
    <location>
        <begin position="140"/>
        <end position="210"/>
    </location>
</feature>
<dbReference type="InterPro" id="IPR001367">
    <property type="entry name" value="Fe_dep_repressor"/>
</dbReference>
<dbReference type="InterPro" id="IPR022689">
    <property type="entry name" value="Iron_dep_repressor"/>
</dbReference>
<evidence type="ECO:0000259" key="2">
    <source>
        <dbReference type="SMART" id="SM00899"/>
    </source>
</evidence>
<dbReference type="AlphaFoldDB" id="A0ABD4TLL5"/>
<dbReference type="InterPro" id="IPR038157">
    <property type="entry name" value="FeoA_core_dom"/>
</dbReference>
<dbReference type="InterPro" id="IPR036388">
    <property type="entry name" value="WH-like_DNA-bd_sf"/>
</dbReference>
<proteinExistence type="predicted"/>
<dbReference type="Proteomes" id="UP001524383">
    <property type="component" value="Unassembled WGS sequence"/>
</dbReference>
<accession>A0ABD4TLL5</accession>
<protein>
    <submittedName>
        <fullName evidence="3">Metal-dependent transcriptional regulator</fullName>
    </submittedName>
</protein>
<keyword evidence="4" id="KW-1185">Reference proteome</keyword>
<dbReference type="SUPFAM" id="SSF50037">
    <property type="entry name" value="C-terminal domain of transcriptional repressors"/>
    <property type="match status" value="1"/>
</dbReference>
<dbReference type="Pfam" id="PF04023">
    <property type="entry name" value="FeoA"/>
    <property type="match status" value="1"/>
</dbReference>
<name>A0ABD4TLL5_9EURY</name>
<evidence type="ECO:0000313" key="3">
    <source>
        <dbReference type="EMBL" id="MCQ1538868.1"/>
    </source>
</evidence>
<dbReference type="SUPFAM" id="SSF47979">
    <property type="entry name" value="Iron-dependent repressor protein, dimerization domain"/>
    <property type="match status" value="1"/>
</dbReference>